<dbReference type="InterPro" id="IPR053047">
    <property type="entry name" value="E3_ubiq_ligase_TRAF3IP2"/>
</dbReference>
<feature type="domain" description="SEFIR" evidence="1">
    <location>
        <begin position="82"/>
        <end position="221"/>
    </location>
</feature>
<gene>
    <name evidence="2" type="ORF">SPARVUS_LOCUS6473182</name>
</gene>
<evidence type="ECO:0000259" key="1">
    <source>
        <dbReference type="PROSITE" id="PS51534"/>
    </source>
</evidence>
<dbReference type="Pfam" id="PF08357">
    <property type="entry name" value="SEFIR"/>
    <property type="match status" value="1"/>
</dbReference>
<protein>
    <recommendedName>
        <fullName evidence="1">SEFIR domain-containing protein</fullName>
    </recommendedName>
</protein>
<keyword evidence="3" id="KW-1185">Reference proteome</keyword>
<evidence type="ECO:0000313" key="3">
    <source>
        <dbReference type="Proteomes" id="UP001162483"/>
    </source>
</evidence>
<dbReference type="PANTHER" id="PTHR34257">
    <property type="entry name" value="ADAPTER PROTEIN CIKS"/>
    <property type="match status" value="1"/>
</dbReference>
<organism evidence="2 3">
    <name type="scientific">Staurois parvus</name>
    <dbReference type="NCBI Taxonomy" id="386267"/>
    <lineage>
        <taxon>Eukaryota</taxon>
        <taxon>Metazoa</taxon>
        <taxon>Chordata</taxon>
        <taxon>Craniata</taxon>
        <taxon>Vertebrata</taxon>
        <taxon>Euteleostomi</taxon>
        <taxon>Amphibia</taxon>
        <taxon>Batrachia</taxon>
        <taxon>Anura</taxon>
        <taxon>Neobatrachia</taxon>
        <taxon>Ranoidea</taxon>
        <taxon>Ranidae</taxon>
        <taxon>Staurois</taxon>
    </lineage>
</organism>
<dbReference type="EMBL" id="CATNWA010014079">
    <property type="protein sequence ID" value="CAI9566977.1"/>
    <property type="molecule type" value="Genomic_DNA"/>
</dbReference>
<dbReference type="Proteomes" id="UP001162483">
    <property type="component" value="Unassembled WGS sequence"/>
</dbReference>
<name>A0ABN9D633_9NEOB</name>
<dbReference type="Gene3D" id="3.40.50.11530">
    <property type="match status" value="1"/>
</dbReference>
<dbReference type="InterPro" id="IPR013568">
    <property type="entry name" value="SEFIR_dom"/>
</dbReference>
<evidence type="ECO:0000313" key="2">
    <source>
        <dbReference type="EMBL" id="CAI9566977.1"/>
    </source>
</evidence>
<proteinExistence type="predicted"/>
<reference evidence="2" key="1">
    <citation type="submission" date="2023-05" db="EMBL/GenBank/DDBJ databases">
        <authorList>
            <person name="Stuckert A."/>
        </authorList>
    </citation>
    <scope>NUCLEOTIDE SEQUENCE</scope>
</reference>
<accession>A0ABN9D633</accession>
<dbReference type="PANTHER" id="PTHR34257:SF2">
    <property type="entry name" value="E3 UBIQUITIN LIGASE TRAF3IP2"/>
    <property type="match status" value="1"/>
</dbReference>
<sequence>MGDYYSVDHVFAFPFNILLCANHSCNQTGAVKIRNLQYPLLATLRVLIGVLITKDLKWACHLLVLLQKWEQDLKQVIYHQINGEFFITYSLDAAPLVIQLANLLCANGFKATIDIFEGSLRGMDIIRWMERYLSDIGVMIIIAISPQYKKDVEEDVGQGDDHGLHTRYIHRMMQMEFIKQGSMNFRFIPVLFPNATKEHVPNWLRNTHIFRWPEDTGRLFFACFGRKNTLVPLLENCQCCK</sequence>
<dbReference type="PROSITE" id="PS51534">
    <property type="entry name" value="SEFIR"/>
    <property type="match status" value="1"/>
</dbReference>
<comment type="caution">
    <text evidence="2">The sequence shown here is derived from an EMBL/GenBank/DDBJ whole genome shotgun (WGS) entry which is preliminary data.</text>
</comment>